<dbReference type="Proteomes" id="UP000178601">
    <property type="component" value="Unassembled WGS sequence"/>
</dbReference>
<dbReference type="InterPro" id="IPR011613">
    <property type="entry name" value="GH15-like"/>
</dbReference>
<dbReference type="GO" id="GO:0005975">
    <property type="term" value="P:carbohydrate metabolic process"/>
    <property type="evidence" value="ECO:0007669"/>
    <property type="project" value="InterPro"/>
</dbReference>
<proteinExistence type="predicted"/>
<dbReference type="PANTHER" id="PTHR31616">
    <property type="entry name" value="TREHALASE"/>
    <property type="match status" value="1"/>
</dbReference>
<evidence type="ECO:0000313" key="2">
    <source>
        <dbReference type="EMBL" id="OGG92351.1"/>
    </source>
</evidence>
<organism evidence="2 3">
    <name type="scientific">Candidatus Kaiserbacteria bacterium RIFCSPLOWO2_12_FULL_53_8</name>
    <dbReference type="NCBI Taxonomy" id="1798529"/>
    <lineage>
        <taxon>Bacteria</taxon>
        <taxon>Candidatus Kaiseribacteriota</taxon>
    </lineage>
</organism>
<protein>
    <recommendedName>
        <fullName evidence="1">GH15-like domain-containing protein</fullName>
    </recommendedName>
</protein>
<sequence>MARSIVLSNGELCVALDRFGEVRDFYYPHVGLEDHVRGHYLHRVGVWIDGVMSWFDEDAVWQIEIGCEEEALASKITARHPTLQVELTFKDIVYNERSIFLRRVKVSNLSSSVREIKLYFSQQFEIYKAHGGDTAYYDPASHSVIHYKGRRVFQIRAELDGELFSDYAIGIANFHGLQGSFRDADDGALSKNPIEHGPVDSIVGLYGTYTGGQSRVCHYWIVAAQSIALAQELNEYVTRKTPEYLMQMASNYWESWMKRMVPDFGDLKPAHIALYKRSLMHARSHVDLEGGILASCDSDMLQYGLDTYSYVWPRDAAYVALAFDMAGESAVAKRLFEFCSSVVGHDGYLMHKYLPDKSLGSSWHPWISDGKLQLPIQEDETALIVYSMYQHYLLTDDLELVGLLYAPVVEKAANFMLQYRDKNTSLPDTSYDLWEEKRGISTFTSAAVYGALVAAAELSKILGKAENEKRYREGSEVIRTAILAHLWDGGQGIFVKLLRSDGSFDPTLDASSVYGIFAFGILPPEDPRLVQAWERTVRALSYGIPAVGLARYEGDQYYRTDKESAGNPWIITTLWYA</sequence>
<dbReference type="InterPro" id="IPR012341">
    <property type="entry name" value="6hp_glycosidase-like_sf"/>
</dbReference>
<dbReference type="EMBL" id="MFMQ01000004">
    <property type="protein sequence ID" value="OGG92351.1"/>
    <property type="molecule type" value="Genomic_DNA"/>
</dbReference>
<dbReference type="InterPro" id="IPR008928">
    <property type="entry name" value="6-hairpin_glycosidase_sf"/>
</dbReference>
<gene>
    <name evidence="2" type="ORF">A3H16_01485</name>
</gene>
<dbReference type="GO" id="GO:0004553">
    <property type="term" value="F:hydrolase activity, hydrolyzing O-glycosyl compounds"/>
    <property type="evidence" value="ECO:0007669"/>
    <property type="project" value="TreeGrafter"/>
</dbReference>
<feature type="domain" description="GH15-like" evidence="1">
    <location>
        <begin position="289"/>
        <end position="577"/>
    </location>
</feature>
<dbReference type="AlphaFoldDB" id="A0A1F6G2L4"/>
<dbReference type="Pfam" id="PF00723">
    <property type="entry name" value="Glyco_hydro_15"/>
    <property type="match status" value="1"/>
</dbReference>
<evidence type="ECO:0000259" key="1">
    <source>
        <dbReference type="Pfam" id="PF00723"/>
    </source>
</evidence>
<evidence type="ECO:0000313" key="3">
    <source>
        <dbReference type="Proteomes" id="UP000178601"/>
    </source>
</evidence>
<dbReference type="Gene3D" id="1.50.10.10">
    <property type="match status" value="1"/>
</dbReference>
<dbReference type="PANTHER" id="PTHR31616:SF13">
    <property type="entry name" value="GLUCAN 1,4-ALPHA-GLUCOSIDASE"/>
    <property type="match status" value="1"/>
</dbReference>
<name>A0A1F6G2L4_9BACT</name>
<comment type="caution">
    <text evidence="2">The sequence shown here is derived from an EMBL/GenBank/DDBJ whole genome shotgun (WGS) entry which is preliminary data.</text>
</comment>
<dbReference type="SUPFAM" id="SSF48208">
    <property type="entry name" value="Six-hairpin glycosidases"/>
    <property type="match status" value="1"/>
</dbReference>
<reference evidence="2 3" key="1">
    <citation type="journal article" date="2016" name="Nat. Commun.">
        <title>Thousands of microbial genomes shed light on interconnected biogeochemical processes in an aquifer system.</title>
        <authorList>
            <person name="Anantharaman K."/>
            <person name="Brown C.T."/>
            <person name="Hug L.A."/>
            <person name="Sharon I."/>
            <person name="Castelle C.J."/>
            <person name="Probst A.J."/>
            <person name="Thomas B.C."/>
            <person name="Singh A."/>
            <person name="Wilkins M.J."/>
            <person name="Karaoz U."/>
            <person name="Brodie E.L."/>
            <person name="Williams K.H."/>
            <person name="Hubbard S.S."/>
            <person name="Banfield J.F."/>
        </authorList>
    </citation>
    <scope>NUCLEOTIDE SEQUENCE [LARGE SCALE GENOMIC DNA]</scope>
</reference>
<feature type="non-terminal residue" evidence="2">
    <location>
        <position position="577"/>
    </location>
</feature>
<accession>A0A1F6G2L4</accession>